<dbReference type="Gene3D" id="3.90.226.10">
    <property type="entry name" value="2-enoyl-CoA Hydratase, Chain A, domain 1"/>
    <property type="match status" value="1"/>
</dbReference>
<accession>A0ABW4CB11</accession>
<evidence type="ECO:0000259" key="9">
    <source>
        <dbReference type="Pfam" id="PF00725"/>
    </source>
</evidence>
<keyword evidence="7" id="KW-0443">Lipid metabolism</keyword>
<organism evidence="11 12">
    <name type="scientific">Kroppenstedtia sanguinis</name>
    <dbReference type="NCBI Taxonomy" id="1380684"/>
    <lineage>
        <taxon>Bacteria</taxon>
        <taxon>Bacillati</taxon>
        <taxon>Bacillota</taxon>
        <taxon>Bacilli</taxon>
        <taxon>Bacillales</taxon>
        <taxon>Thermoactinomycetaceae</taxon>
        <taxon>Kroppenstedtia</taxon>
    </lineage>
</organism>
<feature type="domain" description="3-hydroxyacyl-CoA dehydrogenase C-terminal" evidence="9">
    <location>
        <begin position="228"/>
        <end position="327"/>
    </location>
</feature>
<dbReference type="RefSeq" id="WP_380165782.1">
    <property type="nucleotide sequence ID" value="NZ_JBHTNU010000011.1"/>
</dbReference>
<dbReference type="Pfam" id="PF00725">
    <property type="entry name" value="3HCDH"/>
    <property type="match status" value="1"/>
</dbReference>
<keyword evidence="5" id="KW-0560">Oxidoreductase</keyword>
<comment type="caution">
    <text evidence="11">The sequence shown here is derived from an EMBL/GenBank/DDBJ whole genome shotgun (WGS) entry which is preliminary data.</text>
</comment>
<sequence length="820" mass="90924">MNDCSFNPWTDHGVQLRGGGLLTRIKKAAVIGAGVMGAAIAGHLANAGIRTVLLDIVPKELTEKEKAKGLTLEDRVVRNRIAQMGKDRLFKEKPSPLFHKKVADLIETGNLEDDLQKLGEVDWVIEAIVENLNIKQSLFANVEKVWKPGIIVSSNTSGISIREMVAGRSEEFRSHFLGTHFFNPPRYMKLLEIIPTEATDTAIIRGMKAFAESVLGKGVVMAKDTPNFIANRIGVYGLQVTFQKMLAEGLGPDEVDTVTGRAMKRPKSATFRTVDLVGLDTFVHVSDNVRENVTDAEEKKAFEVPELLKEMVSQGWLGAKSGQGFFKRVKTEKGKEILVLDPETKEYRPRKKLKAPSLELSKRAKTVKEQLRALVYADDPAGRLAWYISKKVLLYSAERIPEIADDIVSVDRAMRWGFNWDLGPFEFWDAIGVEKSVARMKEEGETIPPLVEELLASGAKTFYEKSPEEDRVFHLGGQFTPVEEHPQVINLAKLKEQGKLIKGNKGASLIDIGDDVALLEFHSPKNAIATDIIQMIHTATKEVSENYRGLVIGNQGSTFCVGANLMLILMEAQDQNWPELDLMVRQFQTTMGSLRYLDKPVVSAPFNMALGGGVEVSLPCDRIQASSELYMGLVETGVGLIPGGGGNKELLLRWMDGVDPKDRIALQPLVNHVFETIAMAKVSTSAVEARDYKFLRREDGITMNGDHLLYDAKQQVLALDATGYRPPQPKQIPVVGETGYNTLRLGAYGMFQSGYISEHDYKIATKLAYVLAGGTVPEGTLVDEQYLLDIEREAFLSLAGEPKSQQRMMHMLTKNKPLRN</sequence>
<dbReference type="InterPro" id="IPR006108">
    <property type="entry name" value="3HC_DH_C"/>
</dbReference>
<evidence type="ECO:0000256" key="1">
    <source>
        <dbReference type="ARBA" id="ARBA00005005"/>
    </source>
</evidence>
<dbReference type="InterPro" id="IPR008927">
    <property type="entry name" value="6-PGluconate_DH-like_C_sf"/>
</dbReference>
<evidence type="ECO:0000256" key="3">
    <source>
        <dbReference type="ARBA" id="ARBA00022832"/>
    </source>
</evidence>
<evidence type="ECO:0000256" key="2">
    <source>
        <dbReference type="ARBA" id="ARBA00009463"/>
    </source>
</evidence>
<comment type="catalytic activity">
    <reaction evidence="8">
        <text>a (3S)-3-hydroxyacyl-CoA + NAD(+) = a 3-oxoacyl-CoA + NADH + H(+)</text>
        <dbReference type="Rhea" id="RHEA:22432"/>
        <dbReference type="ChEBI" id="CHEBI:15378"/>
        <dbReference type="ChEBI" id="CHEBI:57318"/>
        <dbReference type="ChEBI" id="CHEBI:57540"/>
        <dbReference type="ChEBI" id="CHEBI:57945"/>
        <dbReference type="ChEBI" id="CHEBI:90726"/>
        <dbReference type="EC" id="1.1.1.35"/>
    </reaction>
</comment>
<evidence type="ECO:0000313" key="11">
    <source>
        <dbReference type="EMBL" id="MFD1427607.1"/>
    </source>
</evidence>
<dbReference type="Gene3D" id="1.10.1040.50">
    <property type="match status" value="1"/>
</dbReference>
<name>A0ABW4CB11_9BACL</name>
<dbReference type="InterPro" id="IPR006176">
    <property type="entry name" value="3-OHacyl-CoA_DH_NAD-bd"/>
</dbReference>
<evidence type="ECO:0000313" key="12">
    <source>
        <dbReference type="Proteomes" id="UP001597282"/>
    </source>
</evidence>
<dbReference type="CDD" id="cd06558">
    <property type="entry name" value="crotonase-like"/>
    <property type="match status" value="1"/>
</dbReference>
<dbReference type="Proteomes" id="UP001597282">
    <property type="component" value="Unassembled WGS sequence"/>
</dbReference>
<keyword evidence="3" id="KW-0276">Fatty acid metabolism</keyword>
<keyword evidence="12" id="KW-1185">Reference proteome</keyword>
<dbReference type="SUPFAM" id="SSF52096">
    <property type="entry name" value="ClpP/crotonase"/>
    <property type="match status" value="1"/>
</dbReference>
<dbReference type="InterPro" id="IPR001753">
    <property type="entry name" value="Enoyl-CoA_hydra/iso"/>
</dbReference>
<gene>
    <name evidence="11" type="ORF">ACFQ4Y_11890</name>
</gene>
<comment type="similarity">
    <text evidence="2">Belongs to the 3-hydroxyacyl-CoA dehydrogenase family.</text>
</comment>
<evidence type="ECO:0000259" key="10">
    <source>
        <dbReference type="Pfam" id="PF02737"/>
    </source>
</evidence>
<dbReference type="Gene3D" id="3.40.50.720">
    <property type="entry name" value="NAD(P)-binding Rossmann-like Domain"/>
    <property type="match status" value="1"/>
</dbReference>
<evidence type="ECO:0000256" key="7">
    <source>
        <dbReference type="ARBA" id="ARBA00023098"/>
    </source>
</evidence>
<dbReference type="InterPro" id="IPR029045">
    <property type="entry name" value="ClpP/crotonase-like_dom_sf"/>
</dbReference>
<dbReference type="SUPFAM" id="SSF51735">
    <property type="entry name" value="NAD(P)-binding Rossmann-fold domains"/>
    <property type="match status" value="1"/>
</dbReference>
<dbReference type="InterPro" id="IPR036291">
    <property type="entry name" value="NAD(P)-bd_dom_sf"/>
</dbReference>
<evidence type="ECO:0000256" key="8">
    <source>
        <dbReference type="ARBA" id="ARBA00049556"/>
    </source>
</evidence>
<dbReference type="PANTHER" id="PTHR48075">
    <property type="entry name" value="3-HYDROXYACYL-COA DEHYDROGENASE FAMILY PROTEIN"/>
    <property type="match status" value="1"/>
</dbReference>
<proteinExistence type="inferred from homology"/>
<evidence type="ECO:0000256" key="6">
    <source>
        <dbReference type="ARBA" id="ARBA00023027"/>
    </source>
</evidence>
<reference evidence="12" key="1">
    <citation type="journal article" date="2019" name="Int. J. Syst. Evol. Microbiol.">
        <title>The Global Catalogue of Microorganisms (GCM) 10K type strain sequencing project: providing services to taxonomists for standard genome sequencing and annotation.</title>
        <authorList>
            <consortium name="The Broad Institute Genomics Platform"/>
            <consortium name="The Broad Institute Genome Sequencing Center for Infectious Disease"/>
            <person name="Wu L."/>
            <person name="Ma J."/>
        </authorList>
    </citation>
    <scope>NUCLEOTIDE SEQUENCE [LARGE SCALE GENOMIC DNA]</scope>
    <source>
        <strain evidence="12">S1</strain>
    </source>
</reference>
<protein>
    <submittedName>
        <fullName evidence="11">3-hydroxyacyl-CoA dehydrogenase NAD-binding domain-containing protein</fullName>
    </submittedName>
</protein>
<keyword evidence="4" id="KW-0442">Lipid degradation</keyword>
<evidence type="ECO:0000256" key="4">
    <source>
        <dbReference type="ARBA" id="ARBA00022963"/>
    </source>
</evidence>
<dbReference type="EMBL" id="JBHTNU010000011">
    <property type="protein sequence ID" value="MFD1427607.1"/>
    <property type="molecule type" value="Genomic_DNA"/>
</dbReference>
<dbReference type="SUPFAM" id="SSF48179">
    <property type="entry name" value="6-phosphogluconate dehydrogenase C-terminal domain-like"/>
    <property type="match status" value="2"/>
</dbReference>
<evidence type="ECO:0000256" key="5">
    <source>
        <dbReference type="ARBA" id="ARBA00023002"/>
    </source>
</evidence>
<dbReference type="Pfam" id="PF02737">
    <property type="entry name" value="3HCDH_N"/>
    <property type="match status" value="1"/>
</dbReference>
<feature type="domain" description="3-hydroxyacyl-CoA dehydrogenase NAD binding" evidence="10">
    <location>
        <begin position="27"/>
        <end position="225"/>
    </location>
</feature>
<dbReference type="Pfam" id="PF00378">
    <property type="entry name" value="ECH_1"/>
    <property type="match status" value="1"/>
</dbReference>
<keyword evidence="6" id="KW-0520">NAD</keyword>
<dbReference type="PANTHER" id="PTHR48075:SF7">
    <property type="entry name" value="3-HYDROXYACYL-COA DEHYDROGENASE-RELATED"/>
    <property type="match status" value="1"/>
</dbReference>
<comment type="pathway">
    <text evidence="1">Lipid metabolism; fatty acid beta-oxidation.</text>
</comment>